<accession>A0ABY0IBW3</accession>
<dbReference type="RefSeq" id="WP_115363953.1">
    <property type="nucleotide sequence ID" value="NZ_QDKL01000004.1"/>
</dbReference>
<comment type="caution">
    <text evidence="3">The sequence shown here is derived from an EMBL/GenBank/DDBJ whole genome shotgun (WGS) entry which is preliminary data.</text>
</comment>
<protein>
    <recommendedName>
        <fullName evidence="5">Glycine zipper domain-containing protein</fullName>
    </recommendedName>
</protein>
<keyword evidence="1" id="KW-1133">Transmembrane helix</keyword>
<evidence type="ECO:0000256" key="2">
    <source>
        <dbReference type="SAM" id="SignalP"/>
    </source>
</evidence>
<keyword evidence="1" id="KW-0812">Transmembrane</keyword>
<evidence type="ECO:0000313" key="4">
    <source>
        <dbReference type="Proteomes" id="UP000443582"/>
    </source>
</evidence>
<dbReference type="EMBL" id="QDKL01000004">
    <property type="protein sequence ID" value="RZF20459.1"/>
    <property type="molecule type" value="Genomic_DNA"/>
</dbReference>
<name>A0ABY0IBW3_9BACT</name>
<feature type="signal peptide" evidence="2">
    <location>
        <begin position="1"/>
        <end position="23"/>
    </location>
</feature>
<feature type="chain" id="PRO_5046563722" description="Glycine zipper domain-containing protein" evidence="2">
    <location>
        <begin position="24"/>
        <end position="156"/>
    </location>
</feature>
<organism evidence="3 4">
    <name type="scientific">Halobacteriovorax vibrionivorans</name>
    <dbReference type="NCBI Taxonomy" id="2152716"/>
    <lineage>
        <taxon>Bacteria</taxon>
        <taxon>Pseudomonadati</taxon>
        <taxon>Bdellovibrionota</taxon>
        <taxon>Bacteriovoracia</taxon>
        <taxon>Bacteriovoracales</taxon>
        <taxon>Halobacteriovoraceae</taxon>
        <taxon>Halobacteriovorax</taxon>
    </lineage>
</organism>
<evidence type="ECO:0008006" key="5">
    <source>
        <dbReference type="Google" id="ProtNLM"/>
    </source>
</evidence>
<gene>
    <name evidence="3" type="ORF">DAY19_14965</name>
</gene>
<keyword evidence="2" id="KW-0732">Signal</keyword>
<dbReference type="Proteomes" id="UP000443582">
    <property type="component" value="Unassembled WGS sequence"/>
</dbReference>
<feature type="transmembrane region" description="Helical" evidence="1">
    <location>
        <begin position="33"/>
        <end position="53"/>
    </location>
</feature>
<sequence length="156" mass="17010">MIKKLFLITLFISTISTSFQARAQMDPKVKIIAMNAGYGTVGGALLGTAAMAFGGSSRSIAIGASLGLYAGLIFGGYIIGSHEYRKYQNQGPNNENYYYPDTQGSPYQDSSYQGGGYNYQGSIEIKDFSQKGPAEIGFKQNKPGQDFYVNLLNYQF</sequence>
<evidence type="ECO:0000313" key="3">
    <source>
        <dbReference type="EMBL" id="RZF20459.1"/>
    </source>
</evidence>
<proteinExistence type="predicted"/>
<reference evidence="4" key="1">
    <citation type="journal article" date="2019" name="Int. J. Syst. Evol. Microbiol.">
        <title>Halobacteriovorax valvorus sp. nov., a novel prokaryotic predator isolated from coastal seawater of China.</title>
        <authorList>
            <person name="Chen M.-X."/>
        </authorList>
    </citation>
    <scope>NUCLEOTIDE SEQUENCE [LARGE SCALE GENOMIC DNA]</scope>
    <source>
        <strain evidence="4">BL9</strain>
    </source>
</reference>
<keyword evidence="4" id="KW-1185">Reference proteome</keyword>
<evidence type="ECO:0000256" key="1">
    <source>
        <dbReference type="SAM" id="Phobius"/>
    </source>
</evidence>
<keyword evidence="1" id="KW-0472">Membrane</keyword>
<feature type="transmembrane region" description="Helical" evidence="1">
    <location>
        <begin position="60"/>
        <end position="80"/>
    </location>
</feature>